<accession>A0ABN9UFZ5</accession>
<feature type="region of interest" description="Disordered" evidence="1">
    <location>
        <begin position="61"/>
        <end position="280"/>
    </location>
</feature>
<evidence type="ECO:0008006" key="4">
    <source>
        <dbReference type="Google" id="ProtNLM"/>
    </source>
</evidence>
<feature type="compositionally biased region" description="Low complexity" evidence="1">
    <location>
        <begin position="182"/>
        <end position="193"/>
    </location>
</feature>
<dbReference type="Proteomes" id="UP001189429">
    <property type="component" value="Unassembled WGS sequence"/>
</dbReference>
<sequence>MLAGRPLFPGKSDLDQLFMHGGGPVVHDALGPLTPRQAARCLDLTGFVRFPEVAERQTLAKRLGRAASEEDSRTRASCRARWPWTRPSGSARRPPCPPRGCGSAPAGARTVTGQTRRQPEAPGAAPGAPAQLPPARREASQDPGRRHHRGIRPRGRKNPSWRSRFARKTAPAGTPTGRRFRPWSPRAARWASRAQRRAGRCRTDGVAPGGPLGWPTDDSAASTGESPAPAQREICEESIEEDGVVHAVSSDRQVGESLAPVEDMRRASSGRPPRTCRTSP</sequence>
<feature type="compositionally biased region" description="Basic and acidic residues" evidence="1">
    <location>
        <begin position="135"/>
        <end position="144"/>
    </location>
</feature>
<protein>
    <recommendedName>
        <fullName evidence="4">Protein kinase domain-containing protein</fullName>
    </recommendedName>
</protein>
<proteinExistence type="predicted"/>
<feature type="compositionally biased region" description="Low complexity" evidence="1">
    <location>
        <begin position="120"/>
        <end position="134"/>
    </location>
</feature>
<dbReference type="EMBL" id="CAUYUJ010015821">
    <property type="protein sequence ID" value="CAK0858489.1"/>
    <property type="molecule type" value="Genomic_DNA"/>
</dbReference>
<evidence type="ECO:0000313" key="2">
    <source>
        <dbReference type="EMBL" id="CAK0858489.1"/>
    </source>
</evidence>
<feature type="compositionally biased region" description="Basic residues" evidence="1">
    <location>
        <begin position="145"/>
        <end position="167"/>
    </location>
</feature>
<organism evidence="2 3">
    <name type="scientific">Prorocentrum cordatum</name>
    <dbReference type="NCBI Taxonomy" id="2364126"/>
    <lineage>
        <taxon>Eukaryota</taxon>
        <taxon>Sar</taxon>
        <taxon>Alveolata</taxon>
        <taxon>Dinophyceae</taxon>
        <taxon>Prorocentrales</taxon>
        <taxon>Prorocentraceae</taxon>
        <taxon>Prorocentrum</taxon>
    </lineage>
</organism>
<evidence type="ECO:0000313" key="3">
    <source>
        <dbReference type="Proteomes" id="UP001189429"/>
    </source>
</evidence>
<gene>
    <name evidence="2" type="ORF">PCOR1329_LOCUS48218</name>
</gene>
<comment type="caution">
    <text evidence="2">The sequence shown here is derived from an EMBL/GenBank/DDBJ whole genome shotgun (WGS) entry which is preliminary data.</text>
</comment>
<keyword evidence="3" id="KW-1185">Reference proteome</keyword>
<name>A0ABN9UFZ5_9DINO</name>
<feature type="compositionally biased region" description="Low complexity" evidence="1">
    <location>
        <begin position="86"/>
        <end position="109"/>
    </location>
</feature>
<evidence type="ECO:0000256" key="1">
    <source>
        <dbReference type="SAM" id="MobiDB-lite"/>
    </source>
</evidence>
<reference evidence="2" key="1">
    <citation type="submission" date="2023-10" db="EMBL/GenBank/DDBJ databases">
        <authorList>
            <person name="Chen Y."/>
            <person name="Shah S."/>
            <person name="Dougan E. K."/>
            <person name="Thang M."/>
            <person name="Chan C."/>
        </authorList>
    </citation>
    <scope>NUCLEOTIDE SEQUENCE [LARGE SCALE GENOMIC DNA]</scope>
</reference>